<feature type="compositionally biased region" description="Low complexity" evidence="1">
    <location>
        <begin position="297"/>
        <end position="321"/>
    </location>
</feature>
<feature type="domain" description="Insertion element IS402-like" evidence="2">
    <location>
        <begin position="66"/>
        <end position="130"/>
    </location>
</feature>
<dbReference type="InterPro" id="IPR025161">
    <property type="entry name" value="IS402-like_dom"/>
</dbReference>
<evidence type="ECO:0000313" key="4">
    <source>
        <dbReference type="EMBL" id="AXE82415.1"/>
    </source>
</evidence>
<dbReference type="KEGG" id="sata:C5746_42545"/>
<gene>
    <name evidence="3" type="ORF">C5746_00695</name>
    <name evidence="4" type="ORF">C5746_42545</name>
</gene>
<evidence type="ECO:0000259" key="2">
    <source>
        <dbReference type="Pfam" id="PF13340"/>
    </source>
</evidence>
<accession>A0A2Z5J622</accession>
<reference evidence="3 5" key="1">
    <citation type="journal article" date="2018" name="Front. Microbiol.">
        <title>Genome Sequencing of Streptomyces atratus SCSIOZH16 and Activation Production of Nocardamine via Metabolic Engineering.</title>
        <authorList>
            <person name="Li Y."/>
            <person name="Zhang C."/>
            <person name="Liu C."/>
            <person name="Ju J."/>
            <person name="Ma J."/>
        </authorList>
    </citation>
    <scope>NUCLEOTIDE SEQUENCE [LARGE SCALE GENOMIC DNA]</scope>
    <source>
        <strain evidence="3 5">SCSIO_ZH16</strain>
    </source>
</reference>
<dbReference type="KEGG" id="sata:C5746_00695"/>
<feature type="region of interest" description="Disordered" evidence="1">
    <location>
        <begin position="269"/>
        <end position="330"/>
    </location>
</feature>
<feature type="region of interest" description="Disordered" evidence="1">
    <location>
        <begin position="224"/>
        <end position="251"/>
    </location>
</feature>
<dbReference type="PANTHER" id="PTHR30007:SF0">
    <property type="entry name" value="TRANSPOSASE"/>
    <property type="match status" value="1"/>
</dbReference>
<organism evidence="3 5">
    <name type="scientific">Streptomyces atratus</name>
    <dbReference type="NCBI Taxonomy" id="1893"/>
    <lineage>
        <taxon>Bacteria</taxon>
        <taxon>Bacillati</taxon>
        <taxon>Actinomycetota</taxon>
        <taxon>Actinomycetes</taxon>
        <taxon>Kitasatosporales</taxon>
        <taxon>Streptomycetaceae</taxon>
        <taxon>Streptomyces</taxon>
    </lineage>
</organism>
<evidence type="ECO:0000313" key="5">
    <source>
        <dbReference type="Proteomes" id="UP000252698"/>
    </source>
</evidence>
<dbReference type="EMBL" id="CP027306">
    <property type="protein sequence ID" value="AXE82415.1"/>
    <property type="molecule type" value="Genomic_DNA"/>
</dbReference>
<feature type="compositionally biased region" description="Basic and acidic residues" evidence="1">
    <location>
        <begin position="238"/>
        <end position="251"/>
    </location>
</feature>
<proteinExistence type="predicted"/>
<dbReference type="Proteomes" id="UP000252698">
    <property type="component" value="Chromosome"/>
</dbReference>
<dbReference type="PANTHER" id="PTHR30007">
    <property type="entry name" value="PHP DOMAIN PROTEIN"/>
    <property type="match status" value="1"/>
</dbReference>
<dbReference type="AlphaFoldDB" id="A0A2Z5J622"/>
<evidence type="ECO:0000256" key="1">
    <source>
        <dbReference type="SAM" id="MobiDB-lite"/>
    </source>
</evidence>
<dbReference type="EMBL" id="CP027306">
    <property type="protein sequence ID" value="AXE75752.1"/>
    <property type="molecule type" value="Genomic_DNA"/>
</dbReference>
<evidence type="ECO:0000313" key="3">
    <source>
        <dbReference type="EMBL" id="AXE75752.1"/>
    </source>
</evidence>
<protein>
    <recommendedName>
        <fullName evidence="2">Insertion element IS402-like domain-containing protein</fullName>
    </recommendedName>
</protein>
<name>A0A2Z5J622_STRAR</name>
<sequence>MGVGVVKREPYRLVRRPAQLGPQNPSALRGRALGVLLLQRHRQLDHLRRRARLGLARRGNQGVEPALAPLQDPAVQRVTADPRRRIVDAIFYVVRAGCAWRQLPRDFAPWQTVYWYFSWWHDDGTVRRIHDALRSQVREADGRHAEPSAGLIDPQSVRTADTVPAATRGFDAGTLVFRRSPHRMRTKTALADRSRVTVPYTYRLIRPLVRCRSHRTNGIPGSVFRWPRPGERPASSFHDTDARPEYRRTDGEAPCCRTCWDLPPKRQTPTAFWSRSPPPRPPDSPNSSAATSVRWWASSAGSKTGGSSRAASATPLGSSPPCRRRRCGRP</sequence>
<dbReference type="Pfam" id="PF13340">
    <property type="entry name" value="DUF4096"/>
    <property type="match status" value="1"/>
</dbReference>